<dbReference type="VEuPathDB" id="FungiDB:BO82DRAFT_434853"/>
<dbReference type="EMBL" id="KZ821727">
    <property type="protein sequence ID" value="PYH78625.1"/>
    <property type="molecule type" value="Genomic_DNA"/>
</dbReference>
<keyword evidence="4 6" id="KW-1133">Transmembrane helix</keyword>
<evidence type="ECO:0000313" key="8">
    <source>
        <dbReference type="Proteomes" id="UP000248340"/>
    </source>
</evidence>
<evidence type="ECO:0000256" key="6">
    <source>
        <dbReference type="SAM" id="Phobius"/>
    </source>
</evidence>
<keyword evidence="8" id="KW-1185">Reference proteome</keyword>
<evidence type="ECO:0000256" key="5">
    <source>
        <dbReference type="ARBA" id="ARBA00023136"/>
    </source>
</evidence>
<evidence type="ECO:0000313" key="7">
    <source>
        <dbReference type="EMBL" id="PYH78625.1"/>
    </source>
</evidence>
<feature type="transmembrane region" description="Helical" evidence="6">
    <location>
        <begin position="162"/>
        <end position="184"/>
    </location>
</feature>
<dbReference type="OrthoDB" id="2250022at2759"/>
<dbReference type="GO" id="GO:0016020">
    <property type="term" value="C:membrane"/>
    <property type="evidence" value="ECO:0007669"/>
    <property type="project" value="UniProtKB-SubCell"/>
</dbReference>
<feature type="transmembrane region" description="Helical" evidence="6">
    <location>
        <begin position="304"/>
        <end position="323"/>
    </location>
</feature>
<gene>
    <name evidence="7" type="ORF">BO82DRAFT_434853</name>
</gene>
<evidence type="ECO:0000256" key="1">
    <source>
        <dbReference type="ARBA" id="ARBA00004141"/>
    </source>
</evidence>
<dbReference type="STRING" id="1448315.A0A319C0Q1"/>
<proteinExistence type="predicted"/>
<evidence type="ECO:0000256" key="3">
    <source>
        <dbReference type="ARBA" id="ARBA00022692"/>
    </source>
</evidence>
<name>A0A319C0Q1_9EURO</name>
<dbReference type="SUPFAM" id="SSF103473">
    <property type="entry name" value="MFS general substrate transporter"/>
    <property type="match status" value="1"/>
</dbReference>
<dbReference type="Proteomes" id="UP000248340">
    <property type="component" value="Unassembled WGS sequence"/>
</dbReference>
<dbReference type="PANTHER" id="PTHR43791">
    <property type="entry name" value="PERMEASE-RELATED"/>
    <property type="match status" value="1"/>
</dbReference>
<evidence type="ECO:0000256" key="4">
    <source>
        <dbReference type="ARBA" id="ARBA00022989"/>
    </source>
</evidence>
<keyword evidence="2" id="KW-0813">Transport</keyword>
<feature type="transmembrane region" description="Helical" evidence="6">
    <location>
        <begin position="335"/>
        <end position="354"/>
    </location>
</feature>
<feature type="transmembrane region" description="Helical" evidence="6">
    <location>
        <begin position="196"/>
        <end position="218"/>
    </location>
</feature>
<dbReference type="AlphaFoldDB" id="A0A319C0Q1"/>
<organism evidence="7 8">
    <name type="scientific">Aspergillus uvarum CBS 121591</name>
    <dbReference type="NCBI Taxonomy" id="1448315"/>
    <lineage>
        <taxon>Eukaryota</taxon>
        <taxon>Fungi</taxon>
        <taxon>Dikarya</taxon>
        <taxon>Ascomycota</taxon>
        <taxon>Pezizomycotina</taxon>
        <taxon>Eurotiomycetes</taxon>
        <taxon>Eurotiomycetidae</taxon>
        <taxon>Eurotiales</taxon>
        <taxon>Aspergillaceae</taxon>
        <taxon>Aspergillus</taxon>
        <taxon>Aspergillus subgen. Circumdati</taxon>
    </lineage>
</organism>
<reference evidence="7 8" key="1">
    <citation type="submission" date="2016-12" db="EMBL/GenBank/DDBJ databases">
        <title>The genomes of Aspergillus section Nigri reveals drivers in fungal speciation.</title>
        <authorList>
            <consortium name="DOE Joint Genome Institute"/>
            <person name="Vesth T.C."/>
            <person name="Nybo J."/>
            <person name="Theobald S."/>
            <person name="Brandl J."/>
            <person name="Frisvad J.C."/>
            <person name="Nielsen K.F."/>
            <person name="Lyhne E.K."/>
            <person name="Kogle M.E."/>
            <person name="Kuo A."/>
            <person name="Riley R."/>
            <person name="Clum A."/>
            <person name="Nolan M."/>
            <person name="Lipzen A."/>
            <person name="Salamov A."/>
            <person name="Henrissat B."/>
            <person name="Wiebenga A."/>
            <person name="De Vries R.P."/>
            <person name="Grigoriev I.V."/>
            <person name="Mortensen U.H."/>
            <person name="Andersen M.R."/>
            <person name="Baker S.E."/>
        </authorList>
    </citation>
    <scope>NUCLEOTIDE SEQUENCE [LARGE SCALE GENOMIC DNA]</scope>
    <source>
        <strain evidence="7 8">CBS 121591</strain>
    </source>
</reference>
<keyword evidence="3 6" id="KW-0812">Transmembrane</keyword>
<dbReference type="RefSeq" id="XP_025488825.1">
    <property type="nucleotide sequence ID" value="XM_025640973.1"/>
</dbReference>
<accession>A0A319C0Q1</accession>
<dbReference type="InterPro" id="IPR036259">
    <property type="entry name" value="MFS_trans_sf"/>
</dbReference>
<dbReference type="InterPro" id="IPR011701">
    <property type="entry name" value="MFS"/>
</dbReference>
<sequence>MSVHSLSKDEVEHEAKPENVWVEDCAADGGSGVMATYRGYTSEFARKTKGALLKKIDRRILPLVLLIYLFNYLDRNSTTQARVYELQENNYLKGAEYQTAISIFSVGYILMQFPSTMLMTKIRPSIYLASFMYNCLGHYPFFPGAIFYLSRWYTEKELGVRTALLVLGILLSNTFAGLISAGILTGMNHATRFASWRWLFIIEGLATVVVTLVPMAFLPDFPATSKWPTKAERVVAQARLAEDAGSENALKYKNVPLSRASVWTGKDVRTWIFACMQMATTATTSLSHFFPTLIKEIGFSSNTIVLLLTSPPYVVSFFWAVGWGQCADRRQTRSIPAGVSEGLAILAAVLIGRATPSLS</sequence>
<comment type="subcellular location">
    <subcellularLocation>
        <location evidence="1">Membrane</location>
        <topology evidence="1">Multi-pass membrane protein</topology>
    </subcellularLocation>
</comment>
<dbReference type="GO" id="GO:0022857">
    <property type="term" value="F:transmembrane transporter activity"/>
    <property type="evidence" value="ECO:0007669"/>
    <property type="project" value="InterPro"/>
</dbReference>
<dbReference type="Pfam" id="PF07690">
    <property type="entry name" value="MFS_1"/>
    <property type="match status" value="1"/>
</dbReference>
<feature type="transmembrane region" description="Helical" evidence="6">
    <location>
        <begin position="126"/>
        <end position="150"/>
    </location>
</feature>
<dbReference type="GeneID" id="37143715"/>
<evidence type="ECO:0000256" key="2">
    <source>
        <dbReference type="ARBA" id="ARBA00022448"/>
    </source>
</evidence>
<dbReference type="PANTHER" id="PTHR43791:SF92">
    <property type="entry name" value="AGL026WP"/>
    <property type="match status" value="1"/>
</dbReference>
<protein>
    <submittedName>
        <fullName evidence="7">MFS general substrate transporter</fullName>
    </submittedName>
</protein>
<dbReference type="Gene3D" id="1.20.1250.20">
    <property type="entry name" value="MFS general substrate transporter like domains"/>
    <property type="match status" value="1"/>
</dbReference>
<keyword evidence="5 6" id="KW-0472">Membrane</keyword>